<proteinExistence type="predicted"/>
<dbReference type="EMBL" id="PP946909">
    <property type="protein sequence ID" value="XCG97249.1"/>
    <property type="molecule type" value="Genomic_DNA"/>
</dbReference>
<evidence type="ECO:0008006" key="2">
    <source>
        <dbReference type="Google" id="ProtNLM"/>
    </source>
</evidence>
<evidence type="ECO:0000313" key="1">
    <source>
        <dbReference type="EMBL" id="XCG97249.1"/>
    </source>
</evidence>
<reference evidence="1" key="1">
    <citation type="submission" date="2024-06" db="EMBL/GenBank/DDBJ databases">
        <authorList>
            <person name="Logan R."/>
            <person name="Biratu M.A."/>
            <person name="Chestnut P.R."/>
            <person name="Colombo E.M."/>
            <person name="Cuello R.A."/>
            <person name="Duno H.C."/>
            <person name="Karki J."/>
            <person name="Magloire W.D."/>
            <person name="Pozar I.R."/>
            <person name="Rearick M.C."/>
            <person name="Reed J.M."/>
            <person name="Waterman M.J.F."/>
        </authorList>
    </citation>
    <scope>NUCLEOTIDE SEQUENCE</scope>
</reference>
<organism evidence="1">
    <name type="scientific">Microbacterium phage Judebell</name>
    <dbReference type="NCBI Taxonomy" id="3230835"/>
    <lineage>
        <taxon>Viruses</taxon>
        <taxon>Duplodnaviria</taxon>
        <taxon>Heunggongvirae</taxon>
        <taxon>Uroviricota</taxon>
        <taxon>Caudoviricetes</taxon>
        <taxon>Squashvirus</taxon>
    </lineage>
</organism>
<protein>
    <recommendedName>
        <fullName evidence="2">Minor tail protein</fullName>
    </recommendedName>
</protein>
<sequence length="134" mass="15122">MSYRVQVYETRWVGIIQTGEGDRWVHGKAKAIERRARIRAPKRSGRLASSHVTLPTTGSNQYQKRYRISAMAPYAHFVHGGTGIYGPAHRPIVRIMSIPASAQRAPYGPRVIRHSRGQRPQPWLEQAARDVLGV</sequence>
<name>A0AAU8EGC4_9CAUD</name>
<accession>A0AAU8EGC4</accession>